<protein>
    <submittedName>
        <fullName evidence="4">Restriction endonuclease</fullName>
    </submittedName>
</protein>
<feature type="transmembrane region" description="Helical" evidence="2">
    <location>
        <begin position="18"/>
        <end position="35"/>
    </location>
</feature>
<evidence type="ECO:0000256" key="1">
    <source>
        <dbReference type="SAM" id="MobiDB-lite"/>
    </source>
</evidence>
<evidence type="ECO:0000313" key="5">
    <source>
        <dbReference type="Proteomes" id="UP000248301"/>
    </source>
</evidence>
<dbReference type="GO" id="GO:0004519">
    <property type="term" value="F:endonuclease activity"/>
    <property type="evidence" value="ECO:0007669"/>
    <property type="project" value="UniProtKB-KW"/>
</dbReference>
<dbReference type="Pfam" id="PF04471">
    <property type="entry name" value="Mrr_cat"/>
    <property type="match status" value="1"/>
</dbReference>
<dbReference type="GO" id="GO:0009307">
    <property type="term" value="P:DNA restriction-modification system"/>
    <property type="evidence" value="ECO:0007669"/>
    <property type="project" value="InterPro"/>
</dbReference>
<name>A0A318PVR7_9PROT</name>
<sequence>MLCARHAVTCRKGAAPQLYRYGYLLHICVVFAQIVRNHLYAGHQPCGGRGKTEKNMRIWAFACLLLCLPVHAQAGSTYRVKHPSIACGDDFALKALNDRTNQHLTDPQWRQATMVQGQCYTVTPDMRWEKIANRNGLPLLRRNPPIAGMPPLYFMASDIADITAPPAAPGRPADTATPAPAPAKPADVTDPQAADSAASPQTAPVIITHTDPPAPTDLFFMTGGFQKLGSMLLSALLALGAGWVLWVVYRMIMAFVGRRAALRQATALVERNAGLLIQRRLHAHEGQAAHGHAPAQQWQREVDRFCRTTLMPALAHEWREQYWAAIERKVLACIEAVSTRARPRPDLRLVTAPVPYHADMTCAQYVSYCMGLLEKAGWDTRMSANAGQAATVIVATKDGLSMVVQCWTERRPVEEDIVRQCIAARAGLSARIAVVVSNAPYTQQAIQLGKSSRVFVLHHEELQKFASQVEAPQVA</sequence>
<keyword evidence="4" id="KW-0255">Endonuclease</keyword>
<evidence type="ECO:0000259" key="3">
    <source>
        <dbReference type="Pfam" id="PF04471"/>
    </source>
</evidence>
<dbReference type="SUPFAM" id="SSF52980">
    <property type="entry name" value="Restriction endonuclease-like"/>
    <property type="match status" value="1"/>
</dbReference>
<keyword evidence="4" id="KW-0540">Nuclease</keyword>
<dbReference type="OrthoDB" id="9797274at2"/>
<keyword evidence="4" id="KW-0378">Hydrolase</keyword>
<accession>A0A318PVR7</accession>
<feature type="compositionally biased region" description="Low complexity" evidence="1">
    <location>
        <begin position="170"/>
        <end position="191"/>
    </location>
</feature>
<dbReference type="InterPro" id="IPR007560">
    <property type="entry name" value="Restrct_endonuc_IV_Mrr"/>
</dbReference>
<comment type="caution">
    <text evidence="4">The sequence shown here is derived from an EMBL/GenBank/DDBJ whole genome shotgun (WGS) entry which is preliminary data.</text>
</comment>
<dbReference type="GO" id="GO:0003677">
    <property type="term" value="F:DNA binding"/>
    <property type="evidence" value="ECO:0007669"/>
    <property type="project" value="InterPro"/>
</dbReference>
<gene>
    <name evidence="4" type="ORF">CFR72_00070</name>
</gene>
<feature type="region of interest" description="Disordered" evidence="1">
    <location>
        <begin position="165"/>
        <end position="208"/>
    </location>
</feature>
<dbReference type="InterPro" id="IPR011335">
    <property type="entry name" value="Restrct_endonuc-II-like"/>
</dbReference>
<organism evidence="4 5">
    <name type="scientific">Gluconacetobacter entanii</name>
    <dbReference type="NCBI Taxonomy" id="108528"/>
    <lineage>
        <taxon>Bacteria</taxon>
        <taxon>Pseudomonadati</taxon>
        <taxon>Pseudomonadota</taxon>
        <taxon>Alphaproteobacteria</taxon>
        <taxon>Acetobacterales</taxon>
        <taxon>Acetobacteraceae</taxon>
        <taxon>Gluconacetobacter</taxon>
    </lineage>
</organism>
<evidence type="ECO:0000256" key="2">
    <source>
        <dbReference type="SAM" id="Phobius"/>
    </source>
</evidence>
<reference evidence="4 5" key="1">
    <citation type="submission" date="2017-07" db="EMBL/GenBank/DDBJ databases">
        <title>A draft genome sequence of Gluconacetobacter entanii LTH 4560.</title>
        <authorList>
            <person name="Skraban J."/>
            <person name="Cleenwerck I."/>
            <person name="Vandamme P."/>
            <person name="Trcek J."/>
        </authorList>
    </citation>
    <scope>NUCLEOTIDE SEQUENCE [LARGE SCALE GENOMIC DNA]</scope>
    <source>
        <strain evidence="4 5">LTH 4560</strain>
    </source>
</reference>
<dbReference type="Proteomes" id="UP000248301">
    <property type="component" value="Unassembled WGS sequence"/>
</dbReference>
<feature type="transmembrane region" description="Helical" evidence="2">
    <location>
        <begin position="56"/>
        <end position="74"/>
    </location>
</feature>
<keyword evidence="2" id="KW-1133">Transmembrane helix</keyword>
<feature type="transmembrane region" description="Helical" evidence="2">
    <location>
        <begin position="228"/>
        <end position="249"/>
    </location>
</feature>
<keyword evidence="2" id="KW-0812">Transmembrane</keyword>
<dbReference type="AlphaFoldDB" id="A0A318PVR7"/>
<feature type="domain" description="Restriction endonuclease type IV Mrr" evidence="3">
    <location>
        <begin position="360"/>
        <end position="464"/>
    </location>
</feature>
<dbReference type="EMBL" id="NKUF01000001">
    <property type="protein sequence ID" value="PYD64600.1"/>
    <property type="molecule type" value="Genomic_DNA"/>
</dbReference>
<proteinExistence type="predicted"/>
<evidence type="ECO:0000313" key="4">
    <source>
        <dbReference type="EMBL" id="PYD64600.1"/>
    </source>
</evidence>
<keyword evidence="2" id="KW-0472">Membrane</keyword>